<feature type="compositionally biased region" description="Pro residues" evidence="1">
    <location>
        <begin position="407"/>
        <end position="416"/>
    </location>
</feature>
<evidence type="ECO:0000313" key="2">
    <source>
        <dbReference type="EMBL" id="EOO01668.1"/>
    </source>
</evidence>
<feature type="region of interest" description="Disordered" evidence="1">
    <location>
        <begin position="52"/>
        <end position="73"/>
    </location>
</feature>
<proteinExistence type="predicted"/>
<dbReference type="OrthoDB" id="5234071at2759"/>
<keyword evidence="3" id="KW-1185">Reference proteome</keyword>
<feature type="compositionally biased region" description="Basic and acidic residues" evidence="1">
    <location>
        <begin position="10"/>
        <end position="25"/>
    </location>
</feature>
<feature type="compositionally biased region" description="Polar residues" evidence="1">
    <location>
        <begin position="160"/>
        <end position="171"/>
    </location>
</feature>
<feature type="compositionally biased region" description="Basic and acidic residues" evidence="1">
    <location>
        <begin position="510"/>
        <end position="523"/>
    </location>
</feature>
<evidence type="ECO:0000256" key="1">
    <source>
        <dbReference type="SAM" id="MobiDB-lite"/>
    </source>
</evidence>
<name>R8BQL3_PHAM7</name>
<feature type="compositionally biased region" description="Pro residues" evidence="1">
    <location>
        <begin position="243"/>
        <end position="254"/>
    </location>
</feature>
<dbReference type="AlphaFoldDB" id="R8BQL3"/>
<feature type="compositionally biased region" description="Basic and acidic residues" evidence="1">
    <location>
        <begin position="211"/>
        <end position="238"/>
    </location>
</feature>
<feature type="region of interest" description="Disordered" evidence="1">
    <location>
        <begin position="1"/>
        <end position="25"/>
    </location>
</feature>
<dbReference type="GeneID" id="19323143"/>
<protein>
    <submittedName>
        <fullName evidence="2">Uncharacterized protein</fullName>
    </submittedName>
</protein>
<gene>
    <name evidence="2" type="ORF">UCRPA7_2852</name>
</gene>
<reference evidence="3" key="1">
    <citation type="journal article" date="2013" name="Genome Announc.">
        <title>Draft genome sequence of the ascomycete Phaeoacremonium aleophilum strain UCR-PA7, a causal agent of the esca disease complex in grapevines.</title>
        <authorList>
            <person name="Blanco-Ulate B."/>
            <person name="Rolshausen P."/>
            <person name="Cantu D."/>
        </authorList>
    </citation>
    <scope>NUCLEOTIDE SEQUENCE [LARGE SCALE GENOMIC DNA]</scope>
    <source>
        <strain evidence="3">UCR-PA7</strain>
    </source>
</reference>
<feature type="compositionally biased region" description="Basic and acidic residues" evidence="1">
    <location>
        <begin position="374"/>
        <end position="386"/>
    </location>
</feature>
<evidence type="ECO:0000313" key="3">
    <source>
        <dbReference type="Proteomes" id="UP000014074"/>
    </source>
</evidence>
<feature type="compositionally biased region" description="Polar residues" evidence="1">
    <location>
        <begin position="54"/>
        <end position="73"/>
    </location>
</feature>
<accession>R8BQL3</accession>
<organism evidence="2 3">
    <name type="scientific">Phaeoacremonium minimum (strain UCR-PA7)</name>
    <name type="common">Esca disease fungus</name>
    <name type="synonym">Togninia minima</name>
    <dbReference type="NCBI Taxonomy" id="1286976"/>
    <lineage>
        <taxon>Eukaryota</taxon>
        <taxon>Fungi</taxon>
        <taxon>Dikarya</taxon>
        <taxon>Ascomycota</taxon>
        <taxon>Pezizomycotina</taxon>
        <taxon>Sordariomycetes</taxon>
        <taxon>Sordariomycetidae</taxon>
        <taxon>Togniniales</taxon>
        <taxon>Togniniaceae</taxon>
        <taxon>Phaeoacremonium</taxon>
    </lineage>
</organism>
<feature type="compositionally biased region" description="Polar residues" evidence="1">
    <location>
        <begin position="134"/>
        <end position="147"/>
    </location>
</feature>
<dbReference type="RefSeq" id="XP_007913610.1">
    <property type="nucleotide sequence ID" value="XM_007915419.1"/>
</dbReference>
<sequence length="523" mass="56766">MVSFFGLKFGADKKKKEPEGKKAPQEWKKIDQNALGEGQFFGRDIHRKGVVNGSIRSVSRPGTSHSTRGTSPYAMQTHNFAASSMYDLSNLDRGRKGSLGSLKPFASDANLRMRFNNASSTSLAAPPLPMPSYGSGSRPGTPNSTRNKAWVNPLDVHFSRPTTPAMPQTPKSPLGQFEFGVSEKAETSSLFGDSPEKVAEEISARVALDQERARAKAEMEARAKAQAELEAQARRHAEAASPPTSPPMSIPSPPASMKREPGPIIIGPGPAPRFQGPAANDERPPSRGRDRPNGGAPGPRGPGSRPRDPREREPRGPKHHAGPHGLPSPPLSQGTRFSEEKASRPIIQNVRAKRDTLTISGAKRKSLEMEIDEFEKSLVKAQEGRKGSSGSSHYSEGIDDRTLGEPMLPPLAPPPLQEQRKPSPQFVQPQRTQSPMGRAPPVRGPNAPRRPNPDEYGASFRRAESPMGRGPTGRPPRPAPEDGHKAPWAVPQWEGSLDPRVRWAALPKSTLDRERKAPWADQG</sequence>
<dbReference type="HOGENOM" id="CLU_520905_0_0_1"/>
<feature type="compositionally biased region" description="Basic and acidic residues" evidence="1">
    <location>
        <begin position="305"/>
        <end position="316"/>
    </location>
</feature>
<feature type="region of interest" description="Disordered" evidence="1">
    <location>
        <begin position="211"/>
        <end position="523"/>
    </location>
</feature>
<dbReference type="EMBL" id="KB932984">
    <property type="protein sequence ID" value="EOO01668.1"/>
    <property type="molecule type" value="Genomic_DNA"/>
</dbReference>
<dbReference type="eggNOG" id="ENOG502RVVQ">
    <property type="taxonomic scope" value="Eukaryota"/>
</dbReference>
<dbReference type="Proteomes" id="UP000014074">
    <property type="component" value="Unassembled WGS sequence"/>
</dbReference>
<feature type="region of interest" description="Disordered" evidence="1">
    <location>
        <begin position="120"/>
        <end position="176"/>
    </location>
</feature>
<feature type="compositionally biased region" description="Polar residues" evidence="1">
    <location>
        <begin position="425"/>
        <end position="435"/>
    </location>
</feature>
<feature type="compositionally biased region" description="Basic and acidic residues" evidence="1">
    <location>
        <begin position="280"/>
        <end position="292"/>
    </location>
</feature>
<dbReference type="KEGG" id="tmn:UCRPA7_2852"/>